<reference evidence="4 5" key="2">
    <citation type="submission" date="2014-05" db="EMBL/GenBank/DDBJ databases">
        <title>Genome sequence of the 3-chlorobenzoate degrading bacterium Pseudomonas knackmussii B13 shows multiple evidence for horizontal gene transfer.</title>
        <authorList>
            <person name="Miyazaki R."/>
            <person name="Bertelli C."/>
            <person name="Falquet L."/>
            <person name="Robinson-Rechavi M."/>
            <person name="Gharib W."/>
            <person name="Roy S."/>
            <person name="Van der Meer J.R."/>
        </authorList>
    </citation>
    <scope>NUCLEOTIDE SEQUENCE [LARGE SCALE GENOMIC DNA]</scope>
    <source>
        <strain evidence="4 5">B13</strain>
    </source>
</reference>
<gene>
    <name evidence="4" type="primary">yomI</name>
    <name evidence="4" type="ORF">PKB_2070</name>
</gene>
<dbReference type="PATRIC" id="fig|1301098.3.peg.2059"/>
<dbReference type="SUPFAM" id="SSF53955">
    <property type="entry name" value="Lysozyme-like"/>
    <property type="match status" value="1"/>
</dbReference>
<dbReference type="Pfam" id="PF01464">
    <property type="entry name" value="SLT"/>
    <property type="match status" value="1"/>
</dbReference>
<dbReference type="InterPro" id="IPR023346">
    <property type="entry name" value="Lysozyme-like_dom_sf"/>
</dbReference>
<dbReference type="AlphaFoldDB" id="A0A024HFY9"/>
<evidence type="ECO:0000256" key="1">
    <source>
        <dbReference type="ARBA" id="ARBA00007734"/>
    </source>
</evidence>
<dbReference type="eggNOG" id="COG0741">
    <property type="taxonomic scope" value="Bacteria"/>
</dbReference>
<dbReference type="InterPro" id="IPR000189">
    <property type="entry name" value="Transglyc_AS"/>
</dbReference>
<sequence>MARAIPMAVAWLAALLAGADGARADIYVSEGADGSLELSNLQQPGRRYTQVYPEPMPAPGPGKLVLGGWSEDLKQRPYAELIETAAAANDLPPALLHALIQVESGYDARARSHKGAAGLMQLMPDTARQMGVGDVWDPAANIRGGARYLKQLLQRFDNDLALAVAAYNAGPEAVSKAGKVPPYAETQRYVPNVLESYKRLSKAAPL</sequence>
<dbReference type="OrthoDB" id="9815002at2"/>
<feature type="signal peptide" evidence="2">
    <location>
        <begin position="1"/>
        <end position="24"/>
    </location>
</feature>
<dbReference type="CDD" id="cd00254">
    <property type="entry name" value="LT-like"/>
    <property type="match status" value="1"/>
</dbReference>
<dbReference type="PANTHER" id="PTHR37423:SF2">
    <property type="entry name" value="MEMBRANE-BOUND LYTIC MUREIN TRANSGLYCOSYLASE C"/>
    <property type="match status" value="1"/>
</dbReference>
<evidence type="ECO:0000256" key="2">
    <source>
        <dbReference type="SAM" id="SignalP"/>
    </source>
</evidence>
<feature type="chain" id="PRO_5001530119" evidence="2">
    <location>
        <begin position="25"/>
        <end position="206"/>
    </location>
</feature>
<organism evidence="4 5">
    <name type="scientific">Pseudomonas knackmussii (strain DSM 6978 / CCUG 54928 / LMG 23759 / B13)</name>
    <dbReference type="NCBI Taxonomy" id="1301098"/>
    <lineage>
        <taxon>Bacteria</taxon>
        <taxon>Pseudomonadati</taxon>
        <taxon>Pseudomonadota</taxon>
        <taxon>Gammaproteobacteria</taxon>
        <taxon>Pseudomonadales</taxon>
        <taxon>Pseudomonadaceae</taxon>
        <taxon>Pseudomonas</taxon>
    </lineage>
</organism>
<dbReference type="KEGG" id="pkc:PKB_2070"/>
<keyword evidence="2" id="KW-0732">Signal</keyword>
<dbReference type="EMBL" id="HG322950">
    <property type="protein sequence ID" value="CDF83417.1"/>
    <property type="molecule type" value="Genomic_DNA"/>
</dbReference>
<dbReference type="GO" id="GO:0008933">
    <property type="term" value="F:peptidoglycan lytic transglycosylase activity"/>
    <property type="evidence" value="ECO:0007669"/>
    <property type="project" value="InterPro"/>
</dbReference>
<dbReference type="STRING" id="1301098.PKB_2070"/>
<dbReference type="InterPro" id="IPR008258">
    <property type="entry name" value="Transglycosylase_SLT_dom_1"/>
</dbReference>
<feature type="domain" description="Transglycosylase SLT" evidence="3">
    <location>
        <begin position="81"/>
        <end position="181"/>
    </location>
</feature>
<evidence type="ECO:0000259" key="3">
    <source>
        <dbReference type="Pfam" id="PF01464"/>
    </source>
</evidence>
<comment type="similarity">
    <text evidence="1">Belongs to the transglycosylase Slt family.</text>
</comment>
<name>A0A024HFY9_PSEKB</name>
<protein>
    <submittedName>
        <fullName evidence="4">Lytic transglycosylase, catalytic</fullName>
    </submittedName>
</protein>
<accession>A0A024HFY9</accession>
<dbReference type="PANTHER" id="PTHR37423">
    <property type="entry name" value="SOLUBLE LYTIC MUREIN TRANSGLYCOSYLASE-RELATED"/>
    <property type="match status" value="1"/>
</dbReference>
<dbReference type="GO" id="GO:0000270">
    <property type="term" value="P:peptidoglycan metabolic process"/>
    <property type="evidence" value="ECO:0007669"/>
    <property type="project" value="InterPro"/>
</dbReference>
<evidence type="ECO:0000313" key="5">
    <source>
        <dbReference type="Proteomes" id="UP000025241"/>
    </source>
</evidence>
<reference evidence="4 5" key="1">
    <citation type="submission" date="2013-03" db="EMBL/GenBank/DDBJ databases">
        <authorList>
            <person name="Linke B."/>
        </authorList>
    </citation>
    <scope>NUCLEOTIDE SEQUENCE [LARGE SCALE GENOMIC DNA]</scope>
    <source>
        <strain evidence="4 5">B13</strain>
    </source>
</reference>
<dbReference type="PROSITE" id="PS00922">
    <property type="entry name" value="TRANSGLYCOSYLASE"/>
    <property type="match status" value="1"/>
</dbReference>
<keyword evidence="5" id="KW-1185">Reference proteome</keyword>
<proteinExistence type="inferred from homology"/>
<dbReference type="Proteomes" id="UP000025241">
    <property type="component" value="Chromosome I"/>
</dbReference>
<dbReference type="Gene3D" id="1.10.530.10">
    <property type="match status" value="1"/>
</dbReference>
<evidence type="ECO:0000313" key="4">
    <source>
        <dbReference type="EMBL" id="CDF83417.1"/>
    </source>
</evidence>
<dbReference type="GO" id="GO:0016020">
    <property type="term" value="C:membrane"/>
    <property type="evidence" value="ECO:0007669"/>
    <property type="project" value="InterPro"/>
</dbReference>
<dbReference type="HOGENOM" id="CLU_065765_1_0_6"/>